<evidence type="ECO:0000259" key="5">
    <source>
        <dbReference type="Pfam" id="PF04542"/>
    </source>
</evidence>
<keyword evidence="2" id="KW-0805">Transcription regulation</keyword>
<keyword evidence="8" id="KW-1185">Reference proteome</keyword>
<dbReference type="GO" id="GO:0003677">
    <property type="term" value="F:DNA binding"/>
    <property type="evidence" value="ECO:0007669"/>
    <property type="project" value="InterPro"/>
</dbReference>
<dbReference type="NCBIfam" id="TIGR02985">
    <property type="entry name" value="Sig70_bacteroi1"/>
    <property type="match status" value="1"/>
</dbReference>
<dbReference type="KEGG" id="muc:MuYL_0607"/>
<reference evidence="7 8" key="1">
    <citation type="submission" date="2017-08" db="EMBL/GenBank/DDBJ databases">
        <title>Complete genome sequence of Mucilaginibacter sp. strain BJC16-A31.</title>
        <authorList>
            <consortium name="Henan University of Science and Technology"/>
            <person name="You X."/>
        </authorList>
    </citation>
    <scope>NUCLEOTIDE SEQUENCE [LARGE SCALE GENOMIC DNA]</scope>
    <source>
        <strain evidence="7 8">BJC16-A31</strain>
    </source>
</reference>
<dbReference type="AlphaFoldDB" id="A0A223NRV9"/>
<evidence type="ECO:0000259" key="6">
    <source>
        <dbReference type="Pfam" id="PF08281"/>
    </source>
</evidence>
<organism evidence="7 8">
    <name type="scientific">Mucilaginibacter xinganensis</name>
    <dbReference type="NCBI Taxonomy" id="1234841"/>
    <lineage>
        <taxon>Bacteria</taxon>
        <taxon>Pseudomonadati</taxon>
        <taxon>Bacteroidota</taxon>
        <taxon>Sphingobacteriia</taxon>
        <taxon>Sphingobacteriales</taxon>
        <taxon>Sphingobacteriaceae</taxon>
        <taxon>Mucilaginibacter</taxon>
    </lineage>
</organism>
<feature type="domain" description="RNA polymerase sigma factor 70 region 4 type 2" evidence="6">
    <location>
        <begin position="122"/>
        <end position="173"/>
    </location>
</feature>
<accession>A0A223NRV9</accession>
<dbReference type="Pfam" id="PF08281">
    <property type="entry name" value="Sigma70_r4_2"/>
    <property type="match status" value="1"/>
</dbReference>
<dbReference type="SUPFAM" id="SSF88946">
    <property type="entry name" value="Sigma2 domain of RNA polymerase sigma factors"/>
    <property type="match status" value="1"/>
</dbReference>
<evidence type="ECO:0000313" key="7">
    <source>
        <dbReference type="EMBL" id="ASU32510.1"/>
    </source>
</evidence>
<feature type="domain" description="RNA polymerase sigma-70 region 2" evidence="5">
    <location>
        <begin position="22"/>
        <end position="88"/>
    </location>
</feature>
<dbReference type="NCBIfam" id="TIGR02937">
    <property type="entry name" value="sigma70-ECF"/>
    <property type="match status" value="1"/>
</dbReference>
<dbReference type="Gene3D" id="1.10.10.10">
    <property type="entry name" value="Winged helix-like DNA-binding domain superfamily/Winged helix DNA-binding domain"/>
    <property type="match status" value="1"/>
</dbReference>
<dbReference type="OrthoDB" id="1100095at2"/>
<keyword evidence="4" id="KW-0804">Transcription</keyword>
<dbReference type="SUPFAM" id="SSF88659">
    <property type="entry name" value="Sigma3 and sigma4 domains of RNA polymerase sigma factors"/>
    <property type="match status" value="1"/>
</dbReference>
<dbReference type="InterPro" id="IPR007627">
    <property type="entry name" value="RNA_pol_sigma70_r2"/>
</dbReference>
<dbReference type="InterPro" id="IPR013324">
    <property type="entry name" value="RNA_pol_sigma_r3/r4-like"/>
</dbReference>
<dbReference type="Gene3D" id="1.10.1740.10">
    <property type="match status" value="1"/>
</dbReference>
<dbReference type="InterPro" id="IPR013249">
    <property type="entry name" value="RNA_pol_sigma70_r4_t2"/>
</dbReference>
<dbReference type="GO" id="GO:0016987">
    <property type="term" value="F:sigma factor activity"/>
    <property type="evidence" value="ECO:0007669"/>
    <property type="project" value="UniProtKB-KW"/>
</dbReference>
<protein>
    <submittedName>
        <fullName evidence="7">RNA polymerase sigma-70 factor</fullName>
    </submittedName>
</protein>
<dbReference type="InterPro" id="IPR039425">
    <property type="entry name" value="RNA_pol_sigma-70-like"/>
</dbReference>
<proteinExistence type="inferred from homology"/>
<dbReference type="RefSeq" id="WP_094569089.1">
    <property type="nucleotide sequence ID" value="NZ_CP022743.1"/>
</dbReference>
<evidence type="ECO:0000313" key="8">
    <source>
        <dbReference type="Proteomes" id="UP000215002"/>
    </source>
</evidence>
<evidence type="ECO:0000256" key="4">
    <source>
        <dbReference type="ARBA" id="ARBA00023163"/>
    </source>
</evidence>
<dbReference type="InterPro" id="IPR014327">
    <property type="entry name" value="RNA_pol_sigma70_bacteroid"/>
</dbReference>
<name>A0A223NRV9_9SPHI</name>
<dbReference type="CDD" id="cd06171">
    <property type="entry name" value="Sigma70_r4"/>
    <property type="match status" value="1"/>
</dbReference>
<sequence length="181" mass="21381">MPDSNIVITRLNQGDAKAFEVLFKLYYERLTLFANRFVNDRQAAEEITAGVFAHLWEKGHEVAFSTSVSSYLFKMVQNRSLNYLKRRKIENLYVNYLEKNNLLDEFYRTVETNYEEKELAGQINDAINSLPEKCREIFILSRFSDMKYREIADKLSISPKTVERQMSIALEKLRQILIIKY</sequence>
<dbReference type="Pfam" id="PF04542">
    <property type="entry name" value="Sigma70_r2"/>
    <property type="match status" value="1"/>
</dbReference>
<dbReference type="GO" id="GO:0006352">
    <property type="term" value="P:DNA-templated transcription initiation"/>
    <property type="evidence" value="ECO:0007669"/>
    <property type="project" value="InterPro"/>
</dbReference>
<evidence type="ECO:0000256" key="2">
    <source>
        <dbReference type="ARBA" id="ARBA00023015"/>
    </source>
</evidence>
<dbReference type="EMBL" id="CP022743">
    <property type="protein sequence ID" value="ASU32510.1"/>
    <property type="molecule type" value="Genomic_DNA"/>
</dbReference>
<dbReference type="PANTHER" id="PTHR43133">
    <property type="entry name" value="RNA POLYMERASE ECF-TYPE SIGMA FACTO"/>
    <property type="match status" value="1"/>
</dbReference>
<gene>
    <name evidence="7" type="ORF">MuYL_0607</name>
</gene>
<evidence type="ECO:0000256" key="3">
    <source>
        <dbReference type="ARBA" id="ARBA00023082"/>
    </source>
</evidence>
<dbReference type="Proteomes" id="UP000215002">
    <property type="component" value="Chromosome"/>
</dbReference>
<dbReference type="InterPro" id="IPR014284">
    <property type="entry name" value="RNA_pol_sigma-70_dom"/>
</dbReference>
<dbReference type="InterPro" id="IPR013325">
    <property type="entry name" value="RNA_pol_sigma_r2"/>
</dbReference>
<dbReference type="PANTHER" id="PTHR43133:SF46">
    <property type="entry name" value="RNA POLYMERASE SIGMA-70 FACTOR ECF SUBFAMILY"/>
    <property type="match status" value="1"/>
</dbReference>
<evidence type="ECO:0000256" key="1">
    <source>
        <dbReference type="ARBA" id="ARBA00010641"/>
    </source>
</evidence>
<comment type="similarity">
    <text evidence="1">Belongs to the sigma-70 factor family. ECF subfamily.</text>
</comment>
<keyword evidence="3" id="KW-0731">Sigma factor</keyword>
<dbReference type="InterPro" id="IPR036388">
    <property type="entry name" value="WH-like_DNA-bd_sf"/>
</dbReference>